<accession>A0A327NNZ2</accession>
<dbReference type="AlphaFoldDB" id="A0A327NNZ2"/>
<reference evidence="1 2" key="1">
    <citation type="submission" date="2018-06" db="EMBL/GenBank/DDBJ databases">
        <title>Spirosoma sp. HMF3257 Genome sequencing and assembly.</title>
        <authorList>
            <person name="Kang H."/>
            <person name="Cha I."/>
            <person name="Kim H."/>
            <person name="Kang J."/>
            <person name="Joh K."/>
        </authorList>
    </citation>
    <scope>NUCLEOTIDE SEQUENCE [LARGE SCALE GENOMIC DNA]</scope>
    <source>
        <strain evidence="1 2">HMF3257</strain>
    </source>
</reference>
<dbReference type="InterPro" id="IPR009387">
    <property type="entry name" value="HigB-2"/>
</dbReference>
<dbReference type="OrthoDB" id="1364255at2"/>
<sequence length="108" mass="11948">MSYKVTFTSDALRDAKQLQKKYPSFKSDLASLIESLQQDPQQGESLGKDCYKIRLAISSKNKGKRGGARAISCVKLIDETVYLVALYDKSEADTIAEGDLKGRLLKIS</sequence>
<dbReference type="Pfam" id="PF06296">
    <property type="entry name" value="RelE"/>
    <property type="match status" value="1"/>
</dbReference>
<evidence type="ECO:0000313" key="2">
    <source>
        <dbReference type="Proteomes" id="UP000249016"/>
    </source>
</evidence>
<gene>
    <name evidence="1" type="ORF">HMF3257_23985</name>
</gene>
<name>A0A327NNZ2_9BACT</name>
<dbReference type="RefSeq" id="WP_111346101.1">
    <property type="nucleotide sequence ID" value="NZ_QLII01000001.1"/>
</dbReference>
<comment type="caution">
    <text evidence="1">The sequence shown here is derived from an EMBL/GenBank/DDBJ whole genome shotgun (WGS) entry which is preliminary data.</text>
</comment>
<dbReference type="Proteomes" id="UP000249016">
    <property type="component" value="Unassembled WGS sequence"/>
</dbReference>
<evidence type="ECO:0008006" key="3">
    <source>
        <dbReference type="Google" id="ProtNLM"/>
    </source>
</evidence>
<dbReference type="EMBL" id="QLII01000001">
    <property type="protein sequence ID" value="RAI76455.1"/>
    <property type="molecule type" value="Genomic_DNA"/>
</dbReference>
<organism evidence="1 2">
    <name type="scientific">Spirosoma telluris</name>
    <dbReference type="NCBI Taxonomy" id="2183553"/>
    <lineage>
        <taxon>Bacteria</taxon>
        <taxon>Pseudomonadati</taxon>
        <taxon>Bacteroidota</taxon>
        <taxon>Cytophagia</taxon>
        <taxon>Cytophagales</taxon>
        <taxon>Cytophagaceae</taxon>
        <taxon>Spirosoma</taxon>
    </lineage>
</organism>
<protein>
    <recommendedName>
        <fullName evidence="3">Type II toxin-antitoxin system RelE/ParE family toxin</fullName>
    </recommendedName>
</protein>
<proteinExistence type="predicted"/>
<keyword evidence="2" id="KW-1185">Reference proteome</keyword>
<evidence type="ECO:0000313" key="1">
    <source>
        <dbReference type="EMBL" id="RAI76455.1"/>
    </source>
</evidence>